<dbReference type="Proteomes" id="UP000095214">
    <property type="component" value="Chromosome"/>
</dbReference>
<dbReference type="AlphaFoldDB" id="A0A1D8B3U8"/>
<sequence length="107" mass="11505">MAGMEVGAGAFDFAISTVNGSSDNLTRNLNAIRGVIEGARGIWKGAAAATFQQLMTEWDQDVNNTIKALTEYVDKLNDMKRGYASTEEEAASRLKRTTSAGDYSGSF</sequence>
<evidence type="ECO:0000256" key="2">
    <source>
        <dbReference type="SAM" id="MobiDB-lite"/>
    </source>
</evidence>
<dbReference type="Gene3D" id="1.10.287.1060">
    <property type="entry name" value="ESAT-6-like"/>
    <property type="match status" value="1"/>
</dbReference>
<protein>
    <recommendedName>
        <fullName evidence="1">ESAT-6-like protein</fullName>
    </recommendedName>
</protein>
<dbReference type="STRING" id="178339.BH719_08070"/>
<accession>A0A1D8B3U8</accession>
<dbReference type="EMBL" id="CP017298">
    <property type="protein sequence ID" value="AOS47803.1"/>
    <property type="molecule type" value="Genomic_DNA"/>
</dbReference>
<evidence type="ECO:0000313" key="4">
    <source>
        <dbReference type="Proteomes" id="UP000095214"/>
    </source>
</evidence>
<comment type="similarity">
    <text evidence="1">Belongs to the WXG100 family.</text>
</comment>
<evidence type="ECO:0000313" key="3">
    <source>
        <dbReference type="EMBL" id="AOS47803.1"/>
    </source>
</evidence>
<gene>
    <name evidence="3" type="ORF">BH719_08070</name>
</gene>
<evidence type="ECO:0000256" key="1">
    <source>
        <dbReference type="RuleBase" id="RU362001"/>
    </source>
</evidence>
<dbReference type="InterPro" id="IPR010310">
    <property type="entry name" value="T7SS_ESAT-6-like"/>
</dbReference>
<feature type="compositionally biased region" description="Polar residues" evidence="2">
    <location>
        <begin position="97"/>
        <end position="107"/>
    </location>
</feature>
<proteinExistence type="inferred from homology"/>
<dbReference type="Pfam" id="PF06013">
    <property type="entry name" value="WXG100"/>
    <property type="match status" value="1"/>
</dbReference>
<dbReference type="OrthoDB" id="3253863at2"/>
<dbReference type="SUPFAM" id="SSF140453">
    <property type="entry name" value="EsxAB dimer-like"/>
    <property type="match status" value="1"/>
</dbReference>
<reference evidence="3 4" key="1">
    <citation type="submission" date="2016-09" db="EMBL/GenBank/DDBJ databases">
        <title>Complete genome sequence of Actinomyces hongkongensis HKU8.</title>
        <authorList>
            <person name="Gao Y.-X."/>
            <person name="Zhou Y.-Y."/>
            <person name="Xie Y."/>
            <person name="Wang M."/>
            <person name="Wang S.-J."/>
            <person name="Shen S.-G."/>
        </authorList>
    </citation>
    <scope>NUCLEOTIDE SEQUENCE [LARGE SCALE GENOMIC DNA]</scope>
    <source>
        <strain evidence="3 4">HKU8</strain>
    </source>
</reference>
<dbReference type="InterPro" id="IPR036689">
    <property type="entry name" value="ESAT-6-like_sf"/>
</dbReference>
<name>A0A1D8B3U8_9ACTO</name>
<feature type="region of interest" description="Disordered" evidence="2">
    <location>
        <begin position="87"/>
        <end position="107"/>
    </location>
</feature>
<dbReference type="KEGG" id="phon:BH719_08070"/>
<organism evidence="3 4">
    <name type="scientific">Pauljensenia hongkongensis</name>
    <dbReference type="NCBI Taxonomy" id="178339"/>
    <lineage>
        <taxon>Bacteria</taxon>
        <taxon>Bacillati</taxon>
        <taxon>Actinomycetota</taxon>
        <taxon>Actinomycetes</taxon>
        <taxon>Actinomycetales</taxon>
        <taxon>Actinomycetaceae</taxon>
        <taxon>Pauljensenia</taxon>
    </lineage>
</organism>
<dbReference type="NCBIfam" id="TIGR03930">
    <property type="entry name" value="WXG100_ESAT6"/>
    <property type="match status" value="1"/>
</dbReference>
<keyword evidence="4" id="KW-1185">Reference proteome</keyword>